<comment type="caution">
    <text evidence="6">The sequence shown here is derived from an EMBL/GenBank/DDBJ whole genome shotgun (WGS) entry which is preliminary data.</text>
</comment>
<evidence type="ECO:0000256" key="2">
    <source>
        <dbReference type="ARBA" id="ARBA00022801"/>
    </source>
</evidence>
<dbReference type="InterPro" id="IPR037152">
    <property type="entry name" value="L-asparaginase_N_sf"/>
</dbReference>
<dbReference type="Pfam" id="PF00710">
    <property type="entry name" value="Asparaginase"/>
    <property type="match status" value="1"/>
</dbReference>
<dbReference type="Gene3D" id="3.40.50.40">
    <property type="match status" value="1"/>
</dbReference>
<dbReference type="FunFam" id="3.40.50.40:FF:000001">
    <property type="entry name" value="L-asparaginase 1"/>
    <property type="match status" value="1"/>
</dbReference>
<dbReference type="InterPro" id="IPR036770">
    <property type="entry name" value="Ankyrin_rpt-contain_sf"/>
</dbReference>
<dbReference type="PROSITE" id="PS51732">
    <property type="entry name" value="ASN_GLN_ASE_3"/>
    <property type="match status" value="1"/>
</dbReference>
<evidence type="ECO:0000259" key="4">
    <source>
        <dbReference type="Pfam" id="PF00710"/>
    </source>
</evidence>
<feature type="domain" description="L-asparaginase N-terminal" evidence="4">
    <location>
        <begin position="241"/>
        <end position="381"/>
    </location>
</feature>
<evidence type="ECO:0000313" key="7">
    <source>
        <dbReference type="Proteomes" id="UP000037035"/>
    </source>
</evidence>
<protein>
    <recommendedName>
        <fullName evidence="1">asparaginase</fullName>
        <ecNumber evidence="1">3.5.1.1</ecNumber>
    </recommendedName>
</protein>
<dbReference type="GO" id="GO:0009066">
    <property type="term" value="P:aspartate family amino acid metabolic process"/>
    <property type="evidence" value="ECO:0007669"/>
    <property type="project" value="UniProtKB-ARBA"/>
</dbReference>
<dbReference type="InterPro" id="IPR041725">
    <property type="entry name" value="L-asparaginase_I"/>
</dbReference>
<dbReference type="EMBL" id="LAVV01006412">
    <property type="protein sequence ID" value="KNZ60066.1"/>
    <property type="molecule type" value="Genomic_DNA"/>
</dbReference>
<dbReference type="InterPro" id="IPR002110">
    <property type="entry name" value="Ankyrin_rpt"/>
</dbReference>
<dbReference type="Gene3D" id="1.25.40.20">
    <property type="entry name" value="Ankyrin repeat-containing domain"/>
    <property type="match status" value="1"/>
</dbReference>
<evidence type="ECO:0000256" key="3">
    <source>
        <dbReference type="PROSITE-ProRule" id="PRU00023"/>
    </source>
</evidence>
<reference evidence="6 7" key="1">
    <citation type="submission" date="2015-08" db="EMBL/GenBank/DDBJ databases">
        <title>Next Generation Sequencing and Analysis of the Genome of Puccinia sorghi L Schw, the Causal Agent of Maize Common Rust.</title>
        <authorList>
            <person name="Rochi L."/>
            <person name="Burguener G."/>
            <person name="Darino M."/>
            <person name="Turjanski A."/>
            <person name="Kreff E."/>
            <person name="Dieguez M.J."/>
            <person name="Sacco F."/>
        </authorList>
    </citation>
    <scope>NUCLEOTIDE SEQUENCE [LARGE SCALE GENOMIC DNA]</scope>
    <source>
        <strain evidence="6 7">RO10H11247</strain>
    </source>
</reference>
<dbReference type="InterPro" id="IPR006034">
    <property type="entry name" value="Asparaginase/glutaminase-like"/>
</dbReference>
<dbReference type="AlphaFoldDB" id="A0A0L6VH06"/>
<dbReference type="PANTHER" id="PTHR11707:SF28">
    <property type="entry name" value="60 KDA LYSOPHOSPHOLIPASE"/>
    <property type="match status" value="1"/>
</dbReference>
<dbReference type="Pfam" id="PF12796">
    <property type="entry name" value="Ank_2"/>
    <property type="match status" value="1"/>
</dbReference>
<dbReference type="VEuPathDB" id="FungiDB:VP01_1617g2"/>
<gene>
    <name evidence="6" type="ORF">VP01_1617g2</name>
</gene>
<dbReference type="OrthoDB" id="542841at2759"/>
<dbReference type="PROSITE" id="PS50297">
    <property type="entry name" value="ANK_REP_REGION"/>
    <property type="match status" value="1"/>
</dbReference>
<dbReference type="Pfam" id="PF17763">
    <property type="entry name" value="Asparaginase_C"/>
    <property type="match status" value="1"/>
</dbReference>
<proteinExistence type="predicted"/>
<dbReference type="SUPFAM" id="SSF48403">
    <property type="entry name" value="Ankyrin repeat"/>
    <property type="match status" value="1"/>
</dbReference>
<dbReference type="SMART" id="SM00248">
    <property type="entry name" value="ANK"/>
    <property type="match status" value="2"/>
</dbReference>
<dbReference type="SUPFAM" id="SSF53774">
    <property type="entry name" value="Glutaminase/Asparaginase"/>
    <property type="match status" value="1"/>
</dbReference>
<dbReference type="InterPro" id="IPR027473">
    <property type="entry name" value="L-asparaginase_C"/>
</dbReference>
<dbReference type="InterPro" id="IPR036152">
    <property type="entry name" value="Asp/glu_Ase-like_sf"/>
</dbReference>
<dbReference type="PRINTS" id="PR00139">
    <property type="entry name" value="ASNGLNASE"/>
</dbReference>
<keyword evidence="2" id="KW-0378">Hydrolase</keyword>
<dbReference type="STRING" id="27349.A0A0L6VH06"/>
<evidence type="ECO:0000256" key="1">
    <source>
        <dbReference type="ARBA" id="ARBA00012920"/>
    </source>
</evidence>
<organism evidence="6 7">
    <name type="scientific">Puccinia sorghi</name>
    <dbReference type="NCBI Taxonomy" id="27349"/>
    <lineage>
        <taxon>Eukaryota</taxon>
        <taxon>Fungi</taxon>
        <taxon>Dikarya</taxon>
        <taxon>Basidiomycota</taxon>
        <taxon>Pucciniomycotina</taxon>
        <taxon>Pucciniomycetes</taxon>
        <taxon>Pucciniales</taxon>
        <taxon>Pucciniaceae</taxon>
        <taxon>Puccinia</taxon>
    </lineage>
</organism>
<dbReference type="PANTHER" id="PTHR11707">
    <property type="entry name" value="L-ASPARAGINASE"/>
    <property type="match status" value="1"/>
</dbReference>
<dbReference type="InterPro" id="IPR040919">
    <property type="entry name" value="Asparaginase_C"/>
</dbReference>
<dbReference type="Proteomes" id="UP000037035">
    <property type="component" value="Unassembled WGS sequence"/>
</dbReference>
<dbReference type="SMART" id="SM00870">
    <property type="entry name" value="Asparaginase"/>
    <property type="match status" value="1"/>
</dbReference>
<dbReference type="Gene3D" id="3.40.50.1170">
    <property type="entry name" value="L-asparaginase, N-terminal domain"/>
    <property type="match status" value="1"/>
</dbReference>
<feature type="repeat" description="ANK" evidence="3">
    <location>
        <begin position="665"/>
        <end position="697"/>
    </location>
</feature>
<keyword evidence="7" id="KW-1185">Reference proteome</keyword>
<dbReference type="PIRSF" id="PIRSF001220">
    <property type="entry name" value="L-ASNase_gatD"/>
    <property type="match status" value="1"/>
</dbReference>
<dbReference type="GO" id="GO:0004067">
    <property type="term" value="F:asparaginase activity"/>
    <property type="evidence" value="ECO:0007669"/>
    <property type="project" value="UniProtKB-UniRule"/>
</dbReference>
<dbReference type="CDD" id="cd08963">
    <property type="entry name" value="L-asparaginase_I"/>
    <property type="match status" value="1"/>
</dbReference>
<dbReference type="PIRSF" id="PIRSF500176">
    <property type="entry name" value="L_ASNase"/>
    <property type="match status" value="1"/>
</dbReference>
<dbReference type="PROSITE" id="PS50088">
    <property type="entry name" value="ANK_REPEAT"/>
    <property type="match status" value="1"/>
</dbReference>
<sequence>MRNGFQMCMLHVKHGCPVDWLSARAASHETSLPNQRSVAILPIVISVVLNSRVLVLYTGGELSIYPLPSTHLSQPLISPDRRLTGHDASQVPLECYLGLRVIPHFQDTYLNSTQSSTPLYNLRSQPRFHDPSSSSLCTNSQTVDAFRSWQSLVSLNTAPSSTTTSPVYPPITKPATPSSVEALPTTDDSTWSCKKVMAVQEFGRFLNRNMRSSMRTYIPFPSFFLDLLFLGKYWFSYAILEYERLIDSSEIEISDYLKICNSIQANYFLYDSFVILHGTDTMAYTASALSFLLENLGKNVILTGAQVPLSCARNDAVENLLGALQISGTYLIPEVSLYFNHRLWRGNRSMKVSSVEFDAFKSFNLDPLIKIGCNIEVRWDLISKPVERQAFSVHQAMCENYHCYQICIAVLRLFPSITAASVRAFLAPPIQGVVLETFGSGNAPRKPELLKAFKEAADRGVVIVNVTQCVVGTVASDIYETGRALAEVGIIGGRDMTTECALAKLAYLLSKPSLSLATIRSLISQPLRGELTLPAPIQFQPQPAEDRLDWLMKYIASLQLSNQESPLQKDHKSDIPVPSSSEDLSVVVQRPSTLERPSTYQEVGVEFERSEMFQKEREEAEGRLLPIALTAASGREDCSLSGLFEVFSGRIRTQGLVNLRTATGLGQTALHLAAFYGRRANIELLLDHGASVHLRDDVGHTALFYALLNRHVACADLLVKAGAHLTDFEQSEHLSSPSS</sequence>
<feature type="domain" description="Asparaginase/glutaminase C-terminal" evidence="5">
    <location>
        <begin position="408"/>
        <end position="521"/>
    </location>
</feature>
<evidence type="ECO:0000313" key="6">
    <source>
        <dbReference type="EMBL" id="KNZ60066.1"/>
    </source>
</evidence>
<name>A0A0L6VH06_9BASI</name>
<evidence type="ECO:0000259" key="5">
    <source>
        <dbReference type="Pfam" id="PF17763"/>
    </source>
</evidence>
<dbReference type="InterPro" id="IPR027474">
    <property type="entry name" value="L-asparaginase_N"/>
</dbReference>
<accession>A0A0L6VH06</accession>
<dbReference type="EC" id="3.5.1.1" evidence="1"/>
<keyword evidence="3" id="KW-0040">ANK repeat</keyword>